<dbReference type="AlphaFoldDB" id="A0A417XZY8"/>
<reference evidence="4 5" key="1">
    <citation type="submission" date="2018-09" db="EMBL/GenBank/DDBJ databases">
        <title>Genome sequencing of Nocardioides immobilis CCTCC AB 2017083 for comparison to Nocardioides silvaticus.</title>
        <authorList>
            <person name="Li C."/>
            <person name="Wang G."/>
        </authorList>
    </citation>
    <scope>NUCLEOTIDE SEQUENCE [LARGE SCALE GENOMIC DNA]</scope>
    <source>
        <strain evidence="4 5">CCTCC AB 2017083</strain>
    </source>
</reference>
<dbReference type="InterPro" id="IPR029479">
    <property type="entry name" value="Nitroreductase"/>
</dbReference>
<keyword evidence="5" id="KW-1185">Reference proteome</keyword>
<evidence type="ECO:0000256" key="2">
    <source>
        <dbReference type="ARBA" id="ARBA00023002"/>
    </source>
</evidence>
<evidence type="ECO:0000313" key="4">
    <source>
        <dbReference type="EMBL" id="RHW25960.1"/>
    </source>
</evidence>
<proteinExistence type="inferred from homology"/>
<dbReference type="GO" id="GO:0016491">
    <property type="term" value="F:oxidoreductase activity"/>
    <property type="evidence" value="ECO:0007669"/>
    <property type="project" value="UniProtKB-KW"/>
</dbReference>
<evidence type="ECO:0000313" key="5">
    <source>
        <dbReference type="Proteomes" id="UP000283644"/>
    </source>
</evidence>
<dbReference type="SUPFAM" id="SSF55469">
    <property type="entry name" value="FMN-dependent nitroreductase-like"/>
    <property type="match status" value="1"/>
</dbReference>
<dbReference type="PANTHER" id="PTHR43673:SF10">
    <property type="entry name" value="NADH DEHYDROGENASE_NAD(P)H NITROREDUCTASE XCC3605-RELATED"/>
    <property type="match status" value="1"/>
</dbReference>
<gene>
    <name evidence="4" type="ORF">D0Z08_16640</name>
</gene>
<comment type="caution">
    <text evidence="4">The sequence shown here is derived from an EMBL/GenBank/DDBJ whole genome shotgun (WGS) entry which is preliminary data.</text>
</comment>
<dbReference type="InterPro" id="IPR000415">
    <property type="entry name" value="Nitroreductase-like"/>
</dbReference>
<evidence type="ECO:0000256" key="1">
    <source>
        <dbReference type="ARBA" id="ARBA00007118"/>
    </source>
</evidence>
<dbReference type="EMBL" id="QXGH01000020">
    <property type="protein sequence ID" value="RHW25960.1"/>
    <property type="molecule type" value="Genomic_DNA"/>
</dbReference>
<dbReference type="OrthoDB" id="9802510at2"/>
<sequence length="216" mass="23441">MPDEPDAESHAPMPGAEALTEPLRSRWSPSIFDAGHRLSASEIVSLLHAAQWAPSSGNLQPWRFVVAERGDVAHQALVPHLSRGNSGWVPRASVVFLAATQVADAPDRAETEKPVDVPINIYCLGQAAAHLTLQAQAMGLWAHQFGGLDKEAVSDRLGFPPYWRIVAGIAVGVRGNPAEVSERDQQREHRVRVRKELAEIAYGDAWGVPWAPATMA</sequence>
<dbReference type="Gene3D" id="3.40.109.10">
    <property type="entry name" value="NADH Oxidase"/>
    <property type="match status" value="1"/>
</dbReference>
<dbReference type="PANTHER" id="PTHR43673">
    <property type="entry name" value="NAD(P)H NITROREDUCTASE YDGI-RELATED"/>
    <property type="match status" value="1"/>
</dbReference>
<feature type="domain" description="Nitroreductase" evidence="3">
    <location>
        <begin position="82"/>
        <end position="172"/>
    </location>
</feature>
<evidence type="ECO:0000259" key="3">
    <source>
        <dbReference type="Pfam" id="PF00881"/>
    </source>
</evidence>
<dbReference type="RefSeq" id="WP_118926371.1">
    <property type="nucleotide sequence ID" value="NZ_QXGH01000020.1"/>
</dbReference>
<protein>
    <submittedName>
        <fullName evidence="4">Nitroreductase</fullName>
    </submittedName>
</protein>
<dbReference type="Proteomes" id="UP000283644">
    <property type="component" value="Unassembled WGS sequence"/>
</dbReference>
<comment type="similarity">
    <text evidence="1">Belongs to the nitroreductase family.</text>
</comment>
<name>A0A417XZY8_9ACTN</name>
<accession>A0A417XZY8</accession>
<dbReference type="Pfam" id="PF00881">
    <property type="entry name" value="Nitroreductase"/>
    <property type="match status" value="2"/>
</dbReference>
<keyword evidence="2" id="KW-0560">Oxidoreductase</keyword>
<feature type="domain" description="Nitroreductase" evidence="3">
    <location>
        <begin position="23"/>
        <end position="80"/>
    </location>
</feature>
<organism evidence="4 5">
    <name type="scientific">Nocardioides immobilis</name>
    <dbReference type="NCBI Taxonomy" id="2049295"/>
    <lineage>
        <taxon>Bacteria</taxon>
        <taxon>Bacillati</taxon>
        <taxon>Actinomycetota</taxon>
        <taxon>Actinomycetes</taxon>
        <taxon>Propionibacteriales</taxon>
        <taxon>Nocardioidaceae</taxon>
        <taxon>Nocardioides</taxon>
    </lineage>
</organism>